<evidence type="ECO:0000313" key="8">
    <source>
        <dbReference type="EMBL" id="OUD12363.1"/>
    </source>
</evidence>
<proteinExistence type="inferred from homology"/>
<feature type="transmembrane region" description="Helical" evidence="7">
    <location>
        <begin position="63"/>
        <end position="85"/>
    </location>
</feature>
<feature type="transmembrane region" description="Helical" evidence="7">
    <location>
        <begin position="164"/>
        <end position="185"/>
    </location>
</feature>
<feature type="transmembrane region" description="Helical" evidence="7">
    <location>
        <begin position="124"/>
        <end position="143"/>
    </location>
</feature>
<evidence type="ECO:0000256" key="2">
    <source>
        <dbReference type="ARBA" id="ARBA00006679"/>
    </source>
</evidence>
<comment type="subcellular location">
    <subcellularLocation>
        <location evidence="1">Cell membrane</location>
        <topology evidence="1">Multi-pass membrane protein</topology>
    </subcellularLocation>
</comment>
<evidence type="ECO:0000256" key="1">
    <source>
        <dbReference type="ARBA" id="ARBA00004651"/>
    </source>
</evidence>
<keyword evidence="9" id="KW-1185">Reference proteome</keyword>
<feature type="transmembrane region" description="Helical" evidence="7">
    <location>
        <begin position="20"/>
        <end position="43"/>
    </location>
</feature>
<keyword evidence="5 7" id="KW-1133">Transmembrane helix</keyword>
<dbReference type="RefSeq" id="WP_086489313.1">
    <property type="nucleotide sequence ID" value="NZ_MSLT01000023.1"/>
</dbReference>
<evidence type="ECO:0000256" key="3">
    <source>
        <dbReference type="ARBA" id="ARBA00022475"/>
    </source>
</evidence>
<evidence type="ECO:0000313" key="9">
    <source>
        <dbReference type="Proteomes" id="UP000194798"/>
    </source>
</evidence>
<evidence type="ECO:0008006" key="10">
    <source>
        <dbReference type="Google" id="ProtNLM"/>
    </source>
</evidence>
<organism evidence="8 9">
    <name type="scientific">Thioflexithrix psekupsensis</name>
    <dbReference type="NCBI Taxonomy" id="1570016"/>
    <lineage>
        <taxon>Bacteria</taxon>
        <taxon>Pseudomonadati</taxon>
        <taxon>Pseudomonadota</taxon>
        <taxon>Gammaproteobacteria</taxon>
        <taxon>Thiotrichales</taxon>
        <taxon>Thioflexithrix</taxon>
    </lineage>
</organism>
<evidence type="ECO:0000256" key="7">
    <source>
        <dbReference type="SAM" id="Phobius"/>
    </source>
</evidence>
<dbReference type="PANTHER" id="PTHR33452:SF1">
    <property type="entry name" value="INNER MEMBRANE PROTEIN YPHA-RELATED"/>
    <property type="match status" value="1"/>
</dbReference>
<dbReference type="EMBL" id="MSLT01000023">
    <property type="protein sequence ID" value="OUD12363.1"/>
    <property type="molecule type" value="Genomic_DNA"/>
</dbReference>
<feature type="transmembrane region" description="Helical" evidence="7">
    <location>
        <begin position="92"/>
        <end position="112"/>
    </location>
</feature>
<dbReference type="AlphaFoldDB" id="A0A251X4D5"/>
<name>A0A251X4D5_9GAMM</name>
<keyword evidence="3" id="KW-1003">Cell membrane</keyword>
<evidence type="ECO:0000256" key="5">
    <source>
        <dbReference type="ARBA" id="ARBA00022989"/>
    </source>
</evidence>
<keyword evidence="6 7" id="KW-0472">Membrane</keyword>
<evidence type="ECO:0000256" key="4">
    <source>
        <dbReference type="ARBA" id="ARBA00022692"/>
    </source>
</evidence>
<dbReference type="Proteomes" id="UP000194798">
    <property type="component" value="Unassembled WGS sequence"/>
</dbReference>
<dbReference type="OrthoDB" id="121744at2"/>
<dbReference type="GO" id="GO:0005886">
    <property type="term" value="C:plasma membrane"/>
    <property type="evidence" value="ECO:0007669"/>
    <property type="project" value="UniProtKB-SubCell"/>
</dbReference>
<dbReference type="InterPro" id="IPR032808">
    <property type="entry name" value="DoxX"/>
</dbReference>
<evidence type="ECO:0000256" key="6">
    <source>
        <dbReference type="ARBA" id="ARBA00023136"/>
    </source>
</evidence>
<dbReference type="Pfam" id="PF07681">
    <property type="entry name" value="DoxX"/>
    <property type="match status" value="1"/>
</dbReference>
<reference evidence="8 9" key="1">
    <citation type="submission" date="2016-12" db="EMBL/GenBank/DDBJ databases">
        <title>Thioflexothrix psekupsii D3 genome sequencing and assembly.</title>
        <authorList>
            <person name="Fomenkov A."/>
            <person name="Vincze T."/>
            <person name="Grabovich M."/>
            <person name="Anton B.P."/>
            <person name="Dubinina G."/>
            <person name="Orlova M."/>
            <person name="Belousova E."/>
            <person name="Roberts R.J."/>
        </authorList>
    </citation>
    <scope>NUCLEOTIDE SEQUENCE [LARGE SCALE GENOMIC DNA]</scope>
    <source>
        <strain evidence="8">D3</strain>
    </source>
</reference>
<dbReference type="PANTHER" id="PTHR33452">
    <property type="entry name" value="OXIDOREDUCTASE CATD-RELATED"/>
    <property type="match status" value="1"/>
</dbReference>
<gene>
    <name evidence="8" type="ORF">TPSD3_14725</name>
</gene>
<protein>
    <recommendedName>
        <fullName evidence="10">DoxX family protein</fullName>
    </recommendedName>
</protein>
<feature type="transmembrane region" description="Helical" evidence="7">
    <location>
        <begin position="205"/>
        <end position="223"/>
    </location>
</feature>
<sequence length="224" mass="25476">MFTSTPQGAYFSRLNMISAYLIPLLDLFLRLWIGYIFFNSGLIKVQSWETTLGLFEREYQVPFLSPFFAALLATAIELILPLLLVLGLSTRLAALILFVFNAMAIYAHQAYLYDVGYANLVAHFYWGLLLLIILIQGANKLSLDYMLNTHTGWCPLDCERPVENLLLGVLGMLLSLLFLTNFPSLWGSLIIWEALQWQNNWDTGLMGYLGILVSTGFIVYRLSR</sequence>
<accession>A0A251X4D5</accession>
<dbReference type="InterPro" id="IPR051907">
    <property type="entry name" value="DoxX-like_oxidoreductase"/>
</dbReference>
<comment type="caution">
    <text evidence="8">The sequence shown here is derived from an EMBL/GenBank/DDBJ whole genome shotgun (WGS) entry which is preliminary data.</text>
</comment>
<keyword evidence="4 7" id="KW-0812">Transmembrane</keyword>
<comment type="similarity">
    <text evidence="2">Belongs to the DoxX family.</text>
</comment>